<keyword evidence="2" id="KW-0812">Transmembrane</keyword>
<gene>
    <name evidence="3" type="ORF">E6K72_10065</name>
</gene>
<accession>A0A538SK72</accession>
<dbReference type="Proteomes" id="UP000317716">
    <property type="component" value="Unassembled WGS sequence"/>
</dbReference>
<feature type="region of interest" description="Disordered" evidence="1">
    <location>
        <begin position="163"/>
        <end position="184"/>
    </location>
</feature>
<feature type="transmembrane region" description="Helical" evidence="2">
    <location>
        <begin position="111"/>
        <end position="129"/>
    </location>
</feature>
<reference evidence="3 4" key="1">
    <citation type="journal article" date="2019" name="Nat. Microbiol.">
        <title>Mediterranean grassland soil C-N compound turnover is dependent on rainfall and depth, and is mediated by genomically divergent microorganisms.</title>
        <authorList>
            <person name="Diamond S."/>
            <person name="Andeer P.F."/>
            <person name="Li Z."/>
            <person name="Crits-Christoph A."/>
            <person name="Burstein D."/>
            <person name="Anantharaman K."/>
            <person name="Lane K.R."/>
            <person name="Thomas B.C."/>
            <person name="Pan C."/>
            <person name="Northen T.R."/>
            <person name="Banfield J.F."/>
        </authorList>
    </citation>
    <scope>NUCLEOTIDE SEQUENCE [LARGE SCALE GENOMIC DNA]</scope>
    <source>
        <strain evidence="3">WS_2</strain>
    </source>
</reference>
<dbReference type="AlphaFoldDB" id="A0A538SK72"/>
<evidence type="ECO:0000256" key="1">
    <source>
        <dbReference type="SAM" id="MobiDB-lite"/>
    </source>
</evidence>
<name>A0A538SK72_UNCEI</name>
<evidence type="ECO:0000313" key="4">
    <source>
        <dbReference type="Proteomes" id="UP000317716"/>
    </source>
</evidence>
<comment type="caution">
    <text evidence="3">The sequence shown here is derived from an EMBL/GenBank/DDBJ whole genome shotgun (WGS) entry which is preliminary data.</text>
</comment>
<proteinExistence type="predicted"/>
<keyword evidence="2" id="KW-1133">Transmembrane helix</keyword>
<evidence type="ECO:0000313" key="3">
    <source>
        <dbReference type="EMBL" id="TMQ51761.1"/>
    </source>
</evidence>
<evidence type="ECO:0000256" key="2">
    <source>
        <dbReference type="SAM" id="Phobius"/>
    </source>
</evidence>
<organism evidence="3 4">
    <name type="scientific">Eiseniibacteriota bacterium</name>
    <dbReference type="NCBI Taxonomy" id="2212470"/>
    <lineage>
        <taxon>Bacteria</taxon>
        <taxon>Candidatus Eiseniibacteriota</taxon>
    </lineage>
</organism>
<feature type="transmembrane region" description="Helical" evidence="2">
    <location>
        <begin position="86"/>
        <end position="104"/>
    </location>
</feature>
<sequence>MANETSHSTVTVRSISRRWLSPALFALIGLAFFLPFATVSCDGAKTTFTGVQLVTHTVPEGGVVDEPPDCSAHIGTCVEHKSSGTATIALISAVLGLALGLLGIAKGPGWCATIGFGAIAVLPGEGGILGPDVAVHSGYDLALYGFLLVGLVHVRRAWVRRKQHRTEDENLEAPSATGAAGYAPARRDCLEELNRRARDARELATA</sequence>
<keyword evidence="2" id="KW-0472">Membrane</keyword>
<feature type="transmembrane region" description="Helical" evidence="2">
    <location>
        <begin position="141"/>
        <end position="158"/>
    </location>
</feature>
<protein>
    <submittedName>
        <fullName evidence="3">Uncharacterized protein</fullName>
    </submittedName>
</protein>
<dbReference type="EMBL" id="VBOS01000355">
    <property type="protein sequence ID" value="TMQ51761.1"/>
    <property type="molecule type" value="Genomic_DNA"/>
</dbReference>